<dbReference type="Gene3D" id="1.20.1260.10">
    <property type="match status" value="1"/>
</dbReference>
<dbReference type="InterPro" id="IPR009078">
    <property type="entry name" value="Ferritin-like_SF"/>
</dbReference>
<dbReference type="Proteomes" id="UP000217250">
    <property type="component" value="Chromosome"/>
</dbReference>
<name>A0A250FTI3_9FLAO</name>
<evidence type="ECO:0000313" key="4">
    <source>
        <dbReference type="EMBL" id="ATA87306.1"/>
    </source>
</evidence>
<dbReference type="KEGG" id="cgh:CGC50_09130"/>
<dbReference type="InterPro" id="IPR023188">
    <property type="entry name" value="DPS_DNA-bd_CS"/>
</dbReference>
<dbReference type="OrthoDB" id="9797023at2"/>
<evidence type="ECO:0000259" key="3">
    <source>
        <dbReference type="Pfam" id="PF00210"/>
    </source>
</evidence>
<evidence type="ECO:0000256" key="2">
    <source>
        <dbReference type="RuleBase" id="RU003875"/>
    </source>
</evidence>
<proteinExistence type="inferred from homology"/>
<dbReference type="CDD" id="cd01043">
    <property type="entry name" value="DPS"/>
    <property type="match status" value="1"/>
</dbReference>
<dbReference type="GO" id="GO:0016722">
    <property type="term" value="F:oxidoreductase activity, acting on metal ions"/>
    <property type="evidence" value="ECO:0007669"/>
    <property type="project" value="InterPro"/>
</dbReference>
<evidence type="ECO:0000313" key="5">
    <source>
        <dbReference type="Proteomes" id="UP000217250"/>
    </source>
</evidence>
<dbReference type="InterPro" id="IPR008331">
    <property type="entry name" value="Ferritin_DPS_dom"/>
</dbReference>
<dbReference type="PIRSF" id="PIRSF005900">
    <property type="entry name" value="Dps"/>
    <property type="match status" value="1"/>
</dbReference>
<dbReference type="RefSeq" id="WP_095910581.1">
    <property type="nucleotide sequence ID" value="NZ_CAUPZR010000008.1"/>
</dbReference>
<dbReference type="GeneID" id="84808716"/>
<feature type="domain" description="Ferritin/DPS" evidence="3">
    <location>
        <begin position="18"/>
        <end position="157"/>
    </location>
</feature>
<protein>
    <submittedName>
        <fullName evidence="4">DNA starvation/stationary phase protection protein</fullName>
    </submittedName>
</protein>
<dbReference type="EMBL" id="CP022386">
    <property type="protein sequence ID" value="ATA87306.1"/>
    <property type="molecule type" value="Genomic_DNA"/>
</dbReference>
<dbReference type="InterPro" id="IPR002177">
    <property type="entry name" value="DPS_DNA-bd"/>
</dbReference>
<reference evidence="5" key="1">
    <citation type="submission" date="2017-06" db="EMBL/GenBank/DDBJ databases">
        <title>Capnocytophaga spp. assemblies.</title>
        <authorList>
            <person name="Gulvik C.A."/>
        </authorList>
    </citation>
    <scope>NUCLEOTIDE SEQUENCE [LARGE SCALE GENOMIC DNA]</scope>
    <source>
        <strain evidence="5">H1496</strain>
    </source>
</reference>
<dbReference type="PANTHER" id="PTHR42932">
    <property type="entry name" value="GENERAL STRESS PROTEIN 20U"/>
    <property type="match status" value="1"/>
</dbReference>
<dbReference type="SUPFAM" id="SSF47240">
    <property type="entry name" value="Ferritin-like"/>
    <property type="match status" value="1"/>
</dbReference>
<dbReference type="AlphaFoldDB" id="A0A250FTI3"/>
<dbReference type="PANTHER" id="PTHR42932:SF1">
    <property type="entry name" value="GENERAL STRESS PROTEIN 20U"/>
    <property type="match status" value="1"/>
</dbReference>
<organism evidence="4 5">
    <name type="scientific">Capnocytophaga gingivalis</name>
    <dbReference type="NCBI Taxonomy" id="1017"/>
    <lineage>
        <taxon>Bacteria</taxon>
        <taxon>Pseudomonadati</taxon>
        <taxon>Bacteroidota</taxon>
        <taxon>Flavobacteriia</taxon>
        <taxon>Flavobacteriales</taxon>
        <taxon>Flavobacteriaceae</taxon>
        <taxon>Capnocytophaga</taxon>
    </lineage>
</organism>
<dbReference type="InterPro" id="IPR012347">
    <property type="entry name" value="Ferritin-like"/>
</dbReference>
<dbReference type="GO" id="GO:0008199">
    <property type="term" value="F:ferric iron binding"/>
    <property type="evidence" value="ECO:0007669"/>
    <property type="project" value="InterPro"/>
</dbReference>
<dbReference type="PRINTS" id="PR01346">
    <property type="entry name" value="HELNAPAPROT"/>
</dbReference>
<dbReference type="PROSITE" id="PS00819">
    <property type="entry name" value="DPS_2"/>
    <property type="match status" value="1"/>
</dbReference>
<evidence type="ECO:0000256" key="1">
    <source>
        <dbReference type="ARBA" id="ARBA00009497"/>
    </source>
</evidence>
<dbReference type="Pfam" id="PF00210">
    <property type="entry name" value="Ferritin"/>
    <property type="match status" value="1"/>
</dbReference>
<dbReference type="PROSITE" id="PS00818">
    <property type="entry name" value="DPS_1"/>
    <property type="match status" value="1"/>
</dbReference>
<comment type="similarity">
    <text evidence="1 2">Belongs to the Dps family.</text>
</comment>
<accession>A0A250FTI3</accession>
<sequence length="159" mass="18240">MSFNSLGLKKAEVEKEIHALNILLSNYQTYYQNLRGVHWNIKGKRFFELHIKFEELYNAAQEQVDEIAERILTLGGVPFNTLESYVKHATIPVGENVFDDDKAVRLVIDSLVALLPLERELLELSDKANDAGTNSLINDFVVEQEKNLWMLKSYLNEAI</sequence>
<gene>
    <name evidence="4" type="ORF">CGC50_09130</name>
</gene>